<evidence type="ECO:0000256" key="2">
    <source>
        <dbReference type="ARBA" id="ARBA00022729"/>
    </source>
</evidence>
<sequence length="497" mass="53673">MAGALTGASLLAGTGIAAAEPAAGNGGPDRFYHQRLDWKPCGDKGLDAAGAQCADVTVPVDYARPGGRTITVAISRLKAADPARRRGIMLSNPGGPGGPGLDMMLDVKKAMTPDVVSRYDLIGMDPRGIGRSAPVDCGWPVGIMLRSAGVDRQAFERTARLEADLAKRCAAAEGPELRHISTRNTARDMDVVRGALGEPRISYFGWSYGTYLGAVFTQLFPGRSDRIVLDSAVDAKRYGSPMLHDMGEPNEIALDEWATWTAAHDAEYHLGTTRERVRALTEDLIRRAARQPIPIGDYRLDQHVLPMMLFNPLSDARNDAVLAHTVRQIADAADAADGKHVVPNPALEKDLSFVYKPRPGMQNSGQAAVLCGDVAERRDPEWYWRNIQRGRAGQPVFGAFADNITACASWAPPAERQTVVRNPVPALIVQATGDTRTPYASGVALHRAMTGSRLVTLQDVRVHAVFGNYPNACAEHAVNTYFRDGTLPEADTTCRDD</sequence>
<evidence type="ECO:0000259" key="5">
    <source>
        <dbReference type="Pfam" id="PF08386"/>
    </source>
</evidence>
<evidence type="ECO:0000313" key="6">
    <source>
        <dbReference type="EMBL" id="GAA1989984.1"/>
    </source>
</evidence>
<dbReference type="Proteomes" id="UP001501116">
    <property type="component" value="Unassembled WGS sequence"/>
</dbReference>
<gene>
    <name evidence="6" type="ORF">GCM10009754_80340</name>
</gene>
<dbReference type="Pfam" id="PF08386">
    <property type="entry name" value="Abhydrolase_4"/>
    <property type="match status" value="1"/>
</dbReference>
<dbReference type="PANTHER" id="PTHR43248:SF29">
    <property type="entry name" value="TRIPEPTIDYL AMINOPEPTIDASE"/>
    <property type="match status" value="1"/>
</dbReference>
<evidence type="ECO:0000256" key="1">
    <source>
        <dbReference type="ARBA" id="ARBA00010088"/>
    </source>
</evidence>
<dbReference type="Pfam" id="PF00561">
    <property type="entry name" value="Abhydrolase_1"/>
    <property type="match status" value="1"/>
</dbReference>
<evidence type="ECO:0000256" key="3">
    <source>
        <dbReference type="ARBA" id="ARBA00022801"/>
    </source>
</evidence>
<proteinExistence type="inferred from homology"/>
<accession>A0ABN2SNS6</accession>
<comment type="similarity">
    <text evidence="1">Belongs to the peptidase S33 family.</text>
</comment>
<reference evidence="6 7" key="1">
    <citation type="journal article" date="2019" name="Int. J. Syst. Evol. Microbiol.">
        <title>The Global Catalogue of Microorganisms (GCM) 10K type strain sequencing project: providing services to taxonomists for standard genome sequencing and annotation.</title>
        <authorList>
            <consortium name="The Broad Institute Genomics Platform"/>
            <consortium name="The Broad Institute Genome Sequencing Center for Infectious Disease"/>
            <person name="Wu L."/>
            <person name="Ma J."/>
        </authorList>
    </citation>
    <scope>NUCLEOTIDE SEQUENCE [LARGE SCALE GENOMIC DNA]</scope>
    <source>
        <strain evidence="6 7">JCM 14545</strain>
    </source>
</reference>
<evidence type="ECO:0000313" key="7">
    <source>
        <dbReference type="Proteomes" id="UP001501116"/>
    </source>
</evidence>
<comment type="caution">
    <text evidence="6">The sequence shown here is derived from an EMBL/GenBank/DDBJ whole genome shotgun (WGS) entry which is preliminary data.</text>
</comment>
<dbReference type="RefSeq" id="WP_344430905.1">
    <property type="nucleotide sequence ID" value="NZ_BAAANN010000053.1"/>
</dbReference>
<dbReference type="InterPro" id="IPR029058">
    <property type="entry name" value="AB_hydrolase_fold"/>
</dbReference>
<dbReference type="InterPro" id="IPR000073">
    <property type="entry name" value="AB_hydrolase_1"/>
</dbReference>
<feature type="domain" description="AB hydrolase-1" evidence="4">
    <location>
        <begin position="92"/>
        <end position="273"/>
    </location>
</feature>
<dbReference type="PANTHER" id="PTHR43248">
    <property type="entry name" value="2-SUCCINYL-6-HYDROXY-2,4-CYCLOHEXADIENE-1-CARBOXYLATE SYNTHASE"/>
    <property type="match status" value="1"/>
</dbReference>
<feature type="domain" description="Peptidase S33 tripeptidyl aminopeptidase-like C-terminal" evidence="5">
    <location>
        <begin position="395"/>
        <end position="494"/>
    </location>
</feature>
<dbReference type="GO" id="GO:0016787">
    <property type="term" value="F:hydrolase activity"/>
    <property type="evidence" value="ECO:0007669"/>
    <property type="project" value="UniProtKB-KW"/>
</dbReference>
<dbReference type="SUPFAM" id="SSF53474">
    <property type="entry name" value="alpha/beta-Hydrolases"/>
    <property type="match status" value="1"/>
</dbReference>
<dbReference type="EMBL" id="BAAANN010000053">
    <property type="protein sequence ID" value="GAA1989984.1"/>
    <property type="molecule type" value="Genomic_DNA"/>
</dbReference>
<dbReference type="Gene3D" id="3.40.50.1820">
    <property type="entry name" value="alpha/beta hydrolase"/>
    <property type="match status" value="1"/>
</dbReference>
<organism evidence="6 7">
    <name type="scientific">Amycolatopsis minnesotensis</name>
    <dbReference type="NCBI Taxonomy" id="337894"/>
    <lineage>
        <taxon>Bacteria</taxon>
        <taxon>Bacillati</taxon>
        <taxon>Actinomycetota</taxon>
        <taxon>Actinomycetes</taxon>
        <taxon>Pseudonocardiales</taxon>
        <taxon>Pseudonocardiaceae</taxon>
        <taxon>Amycolatopsis</taxon>
    </lineage>
</organism>
<keyword evidence="2" id="KW-0732">Signal</keyword>
<evidence type="ECO:0000259" key="4">
    <source>
        <dbReference type="Pfam" id="PF00561"/>
    </source>
</evidence>
<name>A0ABN2SNS6_9PSEU</name>
<keyword evidence="7" id="KW-1185">Reference proteome</keyword>
<keyword evidence="3 6" id="KW-0378">Hydrolase</keyword>
<protein>
    <submittedName>
        <fullName evidence="6">Alpha/beta hydrolase</fullName>
    </submittedName>
</protein>
<dbReference type="InterPro" id="IPR051601">
    <property type="entry name" value="Serine_prot/Carboxylest_S33"/>
</dbReference>
<dbReference type="InterPro" id="IPR013595">
    <property type="entry name" value="Pept_S33_TAP-like_C"/>
</dbReference>